<dbReference type="GO" id="GO:0019295">
    <property type="term" value="P:coenzyme M biosynthetic process"/>
    <property type="evidence" value="ECO:0007669"/>
    <property type="project" value="InterPro"/>
</dbReference>
<dbReference type="InterPro" id="IPR027639">
    <property type="entry name" value="ComB_archaeal"/>
</dbReference>
<comment type="cofactor">
    <cofactor evidence="1">
        <name>Mg(2+)</name>
        <dbReference type="ChEBI" id="CHEBI:18420"/>
    </cofactor>
</comment>
<evidence type="ECO:0000256" key="6">
    <source>
        <dbReference type="ARBA" id="ARBA00033711"/>
    </source>
</evidence>
<evidence type="ECO:0000313" key="9">
    <source>
        <dbReference type="Proteomes" id="UP000001107"/>
    </source>
</evidence>
<organism evidence="8 9">
    <name type="scientific">Methanococcus vannielii (strain ATCC 35089 / DSM 1224 / JCM 13029 / OCM 148 / SB)</name>
    <dbReference type="NCBI Taxonomy" id="406327"/>
    <lineage>
        <taxon>Archaea</taxon>
        <taxon>Methanobacteriati</taxon>
        <taxon>Methanobacteriota</taxon>
        <taxon>Methanomada group</taxon>
        <taxon>Methanococci</taxon>
        <taxon>Methanococcales</taxon>
        <taxon>Methanococcaceae</taxon>
        <taxon>Methanococcus</taxon>
    </lineage>
</organism>
<dbReference type="GO" id="GO:0000287">
    <property type="term" value="F:magnesium ion binding"/>
    <property type="evidence" value="ECO:0007669"/>
    <property type="project" value="InterPro"/>
</dbReference>
<evidence type="ECO:0000256" key="1">
    <source>
        <dbReference type="ARBA" id="ARBA00001946"/>
    </source>
</evidence>
<dbReference type="OrthoDB" id="146693at2157"/>
<dbReference type="STRING" id="406327.Mevan_1166"/>
<dbReference type="GO" id="GO:0050545">
    <property type="term" value="F:sulfopyruvate decarboxylase activity"/>
    <property type="evidence" value="ECO:0007669"/>
    <property type="project" value="TreeGrafter"/>
</dbReference>
<evidence type="ECO:0000256" key="2">
    <source>
        <dbReference type="ARBA" id="ARBA00009997"/>
    </source>
</evidence>
<evidence type="ECO:0000256" key="3">
    <source>
        <dbReference type="ARBA" id="ARBA00012953"/>
    </source>
</evidence>
<dbReference type="HOGENOM" id="CLU_070028_0_1_2"/>
<dbReference type="EC" id="3.1.3.71" evidence="3 7"/>
<accession>A6URE2</accession>
<comment type="similarity">
    <text evidence="2">Belongs to the ComB family.</text>
</comment>
<dbReference type="PANTHER" id="PTHR37311">
    <property type="entry name" value="2-PHOSPHOSULFOLACTATE PHOSPHATASE-RELATED"/>
    <property type="match status" value="1"/>
</dbReference>
<keyword evidence="5" id="KW-0460">Magnesium</keyword>
<dbReference type="GeneID" id="5325574"/>
<dbReference type="Pfam" id="PF04029">
    <property type="entry name" value="2-ph_phosp"/>
    <property type="match status" value="1"/>
</dbReference>
<dbReference type="KEGG" id="mvn:Mevan_1166"/>
<proteinExistence type="inferred from homology"/>
<evidence type="ECO:0000256" key="5">
    <source>
        <dbReference type="ARBA" id="ARBA00022842"/>
    </source>
</evidence>
<dbReference type="InterPro" id="IPR036702">
    <property type="entry name" value="ComB-like_sf"/>
</dbReference>
<dbReference type="Gene3D" id="3.90.1560.10">
    <property type="entry name" value="ComB-like"/>
    <property type="match status" value="1"/>
</dbReference>
<evidence type="ECO:0000256" key="7">
    <source>
        <dbReference type="NCBIfam" id="TIGR00298"/>
    </source>
</evidence>
<dbReference type="NCBIfam" id="TIGR00298">
    <property type="entry name" value="2-phosphosulfolactate phosphatase"/>
    <property type="match status" value="1"/>
</dbReference>
<dbReference type="PANTHER" id="PTHR37311:SF1">
    <property type="entry name" value="2-PHOSPHOSULFOLACTATE PHOSPHATASE-RELATED"/>
    <property type="match status" value="1"/>
</dbReference>
<dbReference type="AlphaFoldDB" id="A6URE2"/>
<evidence type="ECO:0000313" key="8">
    <source>
        <dbReference type="EMBL" id="ABR55064.1"/>
    </source>
</evidence>
<dbReference type="SUPFAM" id="SSF142823">
    <property type="entry name" value="ComB-like"/>
    <property type="match status" value="1"/>
</dbReference>
<comment type="catalytic activity">
    <reaction evidence="6">
        <text>(2R)-O-phospho-3-sulfolactate + H2O = (2R)-3-sulfolactate + phosphate</text>
        <dbReference type="Rhea" id="RHEA:23416"/>
        <dbReference type="ChEBI" id="CHEBI:15377"/>
        <dbReference type="ChEBI" id="CHEBI:15597"/>
        <dbReference type="ChEBI" id="CHEBI:43474"/>
        <dbReference type="ChEBI" id="CHEBI:58738"/>
        <dbReference type="EC" id="3.1.3.71"/>
    </reaction>
</comment>
<dbReference type="Proteomes" id="UP000001107">
    <property type="component" value="Chromosome"/>
</dbReference>
<protein>
    <recommendedName>
        <fullName evidence="3 7">2-phosphosulfolactate phosphatase</fullName>
        <ecNumber evidence="3 7">3.1.3.71</ecNumber>
    </recommendedName>
</protein>
<dbReference type="eggNOG" id="arCOG04871">
    <property type="taxonomic scope" value="Archaea"/>
</dbReference>
<keyword evidence="9" id="KW-1185">Reference proteome</keyword>
<evidence type="ECO:0000256" key="4">
    <source>
        <dbReference type="ARBA" id="ARBA00022801"/>
    </source>
</evidence>
<reference evidence="8" key="1">
    <citation type="submission" date="2007-06" db="EMBL/GenBank/DDBJ databases">
        <title>Complete sequence of Methanococcus vannielii SB.</title>
        <authorList>
            <consortium name="US DOE Joint Genome Institute"/>
            <person name="Copeland A."/>
            <person name="Lucas S."/>
            <person name="Lapidus A."/>
            <person name="Barry K."/>
            <person name="Glavina del Rio T."/>
            <person name="Dalin E."/>
            <person name="Tice H."/>
            <person name="Pitluck S."/>
            <person name="Chain P."/>
            <person name="Malfatti S."/>
            <person name="Shin M."/>
            <person name="Vergez L."/>
            <person name="Schmutz J."/>
            <person name="Larimer F."/>
            <person name="Land M."/>
            <person name="Hauser L."/>
            <person name="Kyrpides N."/>
            <person name="Anderson I."/>
            <person name="Sieprawska-Lupa M."/>
            <person name="Whitman W.B."/>
            <person name="Richardson P."/>
        </authorList>
    </citation>
    <scope>NUCLEOTIDE SEQUENCE [LARGE SCALE GENOMIC DNA]</scope>
    <source>
        <strain evidence="8">SB</strain>
    </source>
</reference>
<keyword evidence="4 8" id="KW-0378">Hydrolase</keyword>
<sequence length="248" mass="27582">MNVSISYDFQCQEKYGSRVNLENSCAVVIDVLRASTTICTLIELCNKIYITDCIEKANKIENSIKIGERNGKKIDGFNFGNSPVELLSNKLEIKKYVENGGNIVLTTTNGTRVLENISSNYTLIGSITNAKYVSKKACEIAFKSNKDITLVPAHRGGKFAIEDYICAGLIADYILKYSKEEIDSESFEGLIPSRTLTKTDWVRKVFESNSAKNLKILGYYEDILFSVSKNSQKSVGVYDKSLGIITSI</sequence>
<gene>
    <name evidence="8" type="ordered locus">Mevan_1166</name>
</gene>
<dbReference type="RefSeq" id="WP_012065979.1">
    <property type="nucleotide sequence ID" value="NC_009634.1"/>
</dbReference>
<dbReference type="GO" id="GO:0050532">
    <property type="term" value="F:2-phosphosulfolactate phosphatase activity"/>
    <property type="evidence" value="ECO:0007669"/>
    <property type="project" value="UniProtKB-UniRule"/>
</dbReference>
<name>A6URE2_METVS</name>
<dbReference type="EMBL" id="CP000742">
    <property type="protein sequence ID" value="ABR55064.1"/>
    <property type="molecule type" value="Genomic_DNA"/>
</dbReference>
<dbReference type="InterPro" id="IPR005238">
    <property type="entry name" value="ComB-like"/>
</dbReference>